<dbReference type="GO" id="GO:0016740">
    <property type="term" value="F:transferase activity"/>
    <property type="evidence" value="ECO:0007669"/>
    <property type="project" value="UniProtKB-KW"/>
</dbReference>
<dbReference type="PANTHER" id="PTHR21310">
    <property type="entry name" value="AMINOGLYCOSIDE PHOSPHOTRANSFERASE-RELATED-RELATED"/>
    <property type="match status" value="1"/>
</dbReference>
<reference evidence="2 3" key="1">
    <citation type="submission" date="2020-08" db="EMBL/GenBank/DDBJ databases">
        <authorList>
            <person name="Seo M.-J."/>
        </authorList>
    </citation>
    <scope>NUCLEOTIDE SEQUENCE [LARGE SCALE GENOMIC DNA]</scope>
    <source>
        <strain evidence="2 3">MBLA0160</strain>
    </source>
</reference>
<dbReference type="InterPro" id="IPR051678">
    <property type="entry name" value="AGP_Transferase"/>
</dbReference>
<feature type="domain" description="Aminoglycoside phosphotransferase" evidence="1">
    <location>
        <begin position="24"/>
        <end position="296"/>
    </location>
</feature>
<keyword evidence="3" id="KW-1185">Reference proteome</keyword>
<name>A0A7J9SM55_9EURY</name>
<comment type="caution">
    <text evidence="2">The sequence shown here is derived from an EMBL/GenBank/DDBJ whole genome shotgun (WGS) entry which is preliminary data.</text>
</comment>
<dbReference type="Pfam" id="PF01636">
    <property type="entry name" value="APH"/>
    <property type="match status" value="1"/>
</dbReference>
<dbReference type="EMBL" id="JACKXD010000002">
    <property type="protein sequence ID" value="MBB6646101.1"/>
    <property type="molecule type" value="Genomic_DNA"/>
</dbReference>
<organism evidence="2 3">
    <name type="scientific">Halobellus ruber</name>
    <dbReference type="NCBI Taxonomy" id="2761102"/>
    <lineage>
        <taxon>Archaea</taxon>
        <taxon>Methanobacteriati</taxon>
        <taxon>Methanobacteriota</taxon>
        <taxon>Stenosarchaea group</taxon>
        <taxon>Halobacteria</taxon>
        <taxon>Halobacteriales</taxon>
        <taxon>Haloferacaceae</taxon>
        <taxon>Halobellus</taxon>
    </lineage>
</organism>
<dbReference type="AlphaFoldDB" id="A0A7J9SM55"/>
<protein>
    <submittedName>
        <fullName evidence="2">Aminoglycoside phosphotransferase family protein</fullName>
    </submittedName>
</protein>
<keyword evidence="2" id="KW-0808">Transferase</keyword>
<evidence type="ECO:0000313" key="3">
    <source>
        <dbReference type="Proteomes" id="UP000546257"/>
    </source>
</evidence>
<dbReference type="PANTHER" id="PTHR21310:SF15">
    <property type="entry name" value="AMINOGLYCOSIDE PHOSPHOTRANSFERASE DOMAIN-CONTAINING PROTEIN"/>
    <property type="match status" value="1"/>
</dbReference>
<gene>
    <name evidence="2" type="ORF">H5V44_07340</name>
</gene>
<evidence type="ECO:0000313" key="2">
    <source>
        <dbReference type="EMBL" id="MBB6646101.1"/>
    </source>
</evidence>
<dbReference type="Gene3D" id="3.90.1200.10">
    <property type="match status" value="1"/>
</dbReference>
<proteinExistence type="predicted"/>
<dbReference type="SUPFAM" id="SSF56112">
    <property type="entry name" value="Protein kinase-like (PK-like)"/>
    <property type="match status" value="1"/>
</dbReference>
<dbReference type="InterPro" id="IPR011009">
    <property type="entry name" value="Kinase-like_dom_sf"/>
</dbReference>
<dbReference type="InterPro" id="IPR002575">
    <property type="entry name" value="Aminoglycoside_PTrfase"/>
</dbReference>
<accession>A0A7J9SM55</accession>
<dbReference type="Proteomes" id="UP000546257">
    <property type="component" value="Unassembled WGS sequence"/>
</dbReference>
<dbReference type="RefSeq" id="WP_185192456.1">
    <property type="nucleotide sequence ID" value="NZ_JACKXD010000002.1"/>
</dbReference>
<evidence type="ECO:0000259" key="1">
    <source>
        <dbReference type="Pfam" id="PF01636"/>
    </source>
</evidence>
<sequence length="339" mass="36386">MTEAPSKLGRIARRVRPDAVVERIEPIDVGTRRRTAVVGFADAEPMVVQLADNPDAARVETRLLDAIAERTSIPVPTPLGSGTVDCDGWLATALVAGDDLHQSFTDLDPAGRRRIARSFGRYLAALHGAFRFEGYGPLTVADGELSIADASAAGVAGDSGTGAVGGRGEDERRGAGREWRTWLARFGRSGLARLPPEFDALRADVAAVLDGFEADRAPVPRLFPWDLRPGNALIADGRVAAVLDWEAPLSAAPALSVAKTEYLVADWYVPDAATEPLREAFRAGYESVREYPRVRPVHRVAAVVSTAVDSRGAVTNPGYPPVPRADAVRFHLRTLRTLL</sequence>